<evidence type="ECO:0000256" key="3">
    <source>
        <dbReference type="ARBA" id="ARBA00022840"/>
    </source>
</evidence>
<keyword evidence="2" id="KW-0378">Hydrolase</keyword>
<keyword evidence="5" id="KW-0812">Transmembrane</keyword>
<dbReference type="InterPro" id="IPR050628">
    <property type="entry name" value="SNF2_RAD54_helicase_TF"/>
</dbReference>
<feature type="compositionally biased region" description="Basic and acidic residues" evidence="4">
    <location>
        <begin position="331"/>
        <end position="352"/>
    </location>
</feature>
<keyword evidence="1" id="KW-0547">Nucleotide-binding</keyword>
<feature type="transmembrane region" description="Helical" evidence="5">
    <location>
        <begin position="12"/>
        <end position="32"/>
    </location>
</feature>
<feature type="compositionally biased region" description="Polar residues" evidence="4">
    <location>
        <begin position="191"/>
        <end position="202"/>
    </location>
</feature>
<dbReference type="Proteomes" id="UP000242519">
    <property type="component" value="Unassembled WGS sequence"/>
</dbReference>
<keyword evidence="5" id="KW-0472">Membrane</keyword>
<feature type="compositionally biased region" description="Low complexity" evidence="4">
    <location>
        <begin position="465"/>
        <end position="487"/>
    </location>
</feature>
<evidence type="ECO:0000259" key="6">
    <source>
        <dbReference type="PROSITE" id="PS51194"/>
    </source>
</evidence>
<dbReference type="InParanoid" id="A0A218Z9R2"/>
<keyword evidence="5" id="KW-1133">Transmembrane helix</keyword>
<feature type="domain" description="Helicase C-terminal" evidence="6">
    <location>
        <begin position="1385"/>
        <end position="1557"/>
    </location>
</feature>
<feature type="compositionally biased region" description="Low complexity" evidence="4">
    <location>
        <begin position="424"/>
        <end position="435"/>
    </location>
</feature>
<feature type="compositionally biased region" description="Low complexity" evidence="4">
    <location>
        <begin position="1592"/>
        <end position="1602"/>
    </location>
</feature>
<feature type="region of interest" description="Disordered" evidence="4">
    <location>
        <begin position="1537"/>
        <end position="1620"/>
    </location>
</feature>
<reference evidence="7 8" key="1">
    <citation type="submission" date="2017-04" db="EMBL/GenBank/DDBJ databases">
        <title>Draft genome sequence of Marssonina coronaria NL1: causal agent of apple blotch.</title>
        <authorList>
            <person name="Cheng Q."/>
        </authorList>
    </citation>
    <scope>NUCLEOTIDE SEQUENCE [LARGE SCALE GENOMIC DNA]</scope>
    <source>
        <strain evidence="7 8">NL1</strain>
    </source>
</reference>
<dbReference type="InterPro" id="IPR001650">
    <property type="entry name" value="Helicase_C-like"/>
</dbReference>
<proteinExistence type="predicted"/>
<dbReference type="SUPFAM" id="SSF52540">
    <property type="entry name" value="P-loop containing nucleoside triphosphate hydrolases"/>
    <property type="match status" value="2"/>
</dbReference>
<feature type="region of interest" description="Disordered" evidence="4">
    <location>
        <begin position="331"/>
        <end position="637"/>
    </location>
</feature>
<feature type="compositionally biased region" description="Polar residues" evidence="4">
    <location>
        <begin position="507"/>
        <end position="520"/>
    </location>
</feature>
<feature type="compositionally biased region" description="Basic and acidic residues" evidence="4">
    <location>
        <begin position="1537"/>
        <end position="1556"/>
    </location>
</feature>
<dbReference type="SMART" id="SM00490">
    <property type="entry name" value="HELICc"/>
    <property type="match status" value="1"/>
</dbReference>
<dbReference type="Pfam" id="PF00271">
    <property type="entry name" value="Helicase_C"/>
    <property type="match status" value="1"/>
</dbReference>
<keyword evidence="8" id="KW-1185">Reference proteome</keyword>
<dbReference type="GO" id="GO:0005634">
    <property type="term" value="C:nucleus"/>
    <property type="evidence" value="ECO:0007669"/>
    <property type="project" value="TreeGrafter"/>
</dbReference>
<evidence type="ECO:0000256" key="2">
    <source>
        <dbReference type="ARBA" id="ARBA00022801"/>
    </source>
</evidence>
<evidence type="ECO:0000256" key="1">
    <source>
        <dbReference type="ARBA" id="ARBA00022741"/>
    </source>
</evidence>
<gene>
    <name evidence="7" type="ORF">B2J93_9371</name>
</gene>
<accession>A0A218Z9R2</accession>
<dbReference type="InterPro" id="IPR000330">
    <property type="entry name" value="SNF2_N"/>
</dbReference>
<name>A0A218Z9R2_9HELO</name>
<dbReference type="PROSITE" id="PS51194">
    <property type="entry name" value="HELICASE_CTER"/>
    <property type="match status" value="1"/>
</dbReference>
<dbReference type="InterPro" id="IPR027417">
    <property type="entry name" value="P-loop_NTPase"/>
</dbReference>
<dbReference type="GO" id="GO:0008094">
    <property type="term" value="F:ATP-dependent activity, acting on DNA"/>
    <property type="evidence" value="ECO:0007669"/>
    <property type="project" value="TreeGrafter"/>
</dbReference>
<feature type="region of interest" description="Disordered" evidence="4">
    <location>
        <begin position="183"/>
        <end position="202"/>
    </location>
</feature>
<dbReference type="PANTHER" id="PTHR45626">
    <property type="entry name" value="TRANSCRIPTION TERMINATION FACTOR 2-RELATED"/>
    <property type="match status" value="1"/>
</dbReference>
<feature type="compositionally biased region" description="Basic and acidic residues" evidence="4">
    <location>
        <begin position="613"/>
        <end position="626"/>
    </location>
</feature>
<dbReference type="Pfam" id="PF00176">
    <property type="entry name" value="SNF2-rel_dom"/>
    <property type="match status" value="1"/>
</dbReference>
<feature type="compositionally biased region" description="Basic and acidic residues" evidence="4">
    <location>
        <begin position="438"/>
        <end position="453"/>
    </location>
</feature>
<protein>
    <recommendedName>
        <fullName evidence="6">Helicase C-terminal domain-containing protein</fullName>
    </recommendedName>
</protein>
<dbReference type="Gene3D" id="3.40.50.300">
    <property type="entry name" value="P-loop containing nucleotide triphosphate hydrolases"/>
    <property type="match status" value="2"/>
</dbReference>
<feature type="compositionally biased region" description="Basic and acidic residues" evidence="4">
    <location>
        <begin position="1609"/>
        <end position="1620"/>
    </location>
</feature>
<dbReference type="GO" id="GO:0016787">
    <property type="term" value="F:hydrolase activity"/>
    <property type="evidence" value="ECO:0007669"/>
    <property type="project" value="UniProtKB-KW"/>
</dbReference>
<dbReference type="OrthoDB" id="4161342at2759"/>
<sequence>MAHGALGYHDHFGSVYHGIVIVITITTTILVLNRYTRRGYQNAEWPLRSQNAEMASKSDRPSLRVLYTQGERDELLRSLIPKPPNLDAEDFRRALKLGEQDFELVETIVTLSFEKSGLSDFQTLSEPDALIAMNAAVLEPVKVLARVLPDVPEWFTTEWCTQIIQHLWQKRVDLLEVQREEIRRGKKRTGTGPSSGQGAAAPTTVSLRNMTFQLVMARNERGSKVFVEELASVRCLTPGKPANEAASYSLVDFIREFEAIVNSTRESPLRLARGALAYRTKAGISRPVQRQQHFEVALNDMFNTRGAQYVLKFHHREENATERNARLAADKAARKLKDEARIPTTAAKEKPKQSTVPERGRSPGPRKQRGNSPPPPTPPTRPLPPVPTATLLDKKTAVSHSSERAEILASEVKQEAERAESRAARSATGRSGSRARAAKAEAEKVIRKGERSAPGRNKPLPPLPASSTSTTSRVRRSSPPVSRAGSRTPRSSPAPTVKPARDYASPPRSNAANEASQRGNKISGAASSGSGDAASKSSSASGTAGARRGGSSRPGQHVPTNYPTPAGQAKPQLPRATVRSAAATELSEIVAPAQEHASHFSDSEGVEAGTWLGDRRSQKSRTEHARKALPPPPPPTLQEAATKTLYKGMRPIGHGIQIAGRRVSHLVSLVSPPSPRPKGAPGSYSGSPRVSVSSAVGRVATGLKGAKVVPPVPSRFPTPRFAPGKKIDKWEQQHLRYKDSHEVLEVQTYRRGGDEYVDDKADLFQEIEKELGEGEADDRGEDVDLADDEKDKMRGEYMTQQLQKMQNLPELAQMYDHDFAPPFPESPGPPRLNTRWVECCQLFQRDPSSTSIDERVQLAGLKTPLYLYQAFGVYWQMKTGRAVGGGFVADEMGLGKTLSFLAYFVAERQLAMLQWEMANPTRPNPANALKHSQLHLEAGQSRPDAICPSQKSRGPGWIACPCASPVTSALTAKPGVRLACVPPSLVPTWVEQWNHHIDEGNALLLLRLIIAHDASNEKPVGGGYDVRDVRHASNEKRMLAQRNPFDSSLHDRRTEFFEDGAQDHQERLLVLTTREYWGKHLARKYERKSALVWSPDAAGWTSGVRPGIVYGIAMIDECHEEFQKNKGRSGVLSTLPRSGRPFVWGYSGTPLTTTPRGIEGVLWAIERLWPKSYRKEIRHLTGLEQETQSGLELFSCQRLDAICRQFEDHVQENRGSSILFQDVYLRFKPFLSMFMLRRTADTPWFGQPLIKLPPHVHQDIILRHNAEYDGKIAQFEWTVQAGIEARITELQKIRLQQPRHDGLPPKLGFNADMRLRSPLRLMASFPYLVTLAAANHPEHLDLTVEELRRFRGAHEKRKANPYFHHLKAITESSPKMMWLYGFLTELDQTRDVDGQEHKVVIMSEFNQVALIVKLWIEHHLRDKRQRVGLVYAGMSPRARRAVVDSFTDAHDDKGRRVQRQNYQFLVGTTRIIGAGLQLTRSSHVVLMEPDCEFYRELQGYARVHRLGQRNPTSRSYRLVDAGNRWERRILERQAERGEFPGRADCDEESPHRHGDVTELISRGSEPASPREGEGEGEDWMPAVLALFPPPAEDAAVAPAPTAGSGLPEHSAEEKDGRVRR</sequence>
<feature type="compositionally biased region" description="Pro residues" evidence="4">
    <location>
        <begin position="372"/>
        <end position="387"/>
    </location>
</feature>
<evidence type="ECO:0000313" key="8">
    <source>
        <dbReference type="Proteomes" id="UP000242519"/>
    </source>
</evidence>
<dbReference type="InterPro" id="IPR049730">
    <property type="entry name" value="SNF2/RAD54-like_C"/>
</dbReference>
<evidence type="ECO:0000256" key="4">
    <source>
        <dbReference type="SAM" id="MobiDB-lite"/>
    </source>
</evidence>
<comment type="caution">
    <text evidence="7">The sequence shown here is derived from an EMBL/GenBank/DDBJ whole genome shotgun (WGS) entry which is preliminary data.</text>
</comment>
<feature type="compositionally biased region" description="Low complexity" evidence="4">
    <location>
        <begin position="523"/>
        <end position="553"/>
    </location>
</feature>
<dbReference type="GO" id="GO:0006281">
    <property type="term" value="P:DNA repair"/>
    <property type="evidence" value="ECO:0007669"/>
    <property type="project" value="TreeGrafter"/>
</dbReference>
<dbReference type="STRING" id="503106.A0A218Z9R2"/>
<dbReference type="GO" id="GO:0005524">
    <property type="term" value="F:ATP binding"/>
    <property type="evidence" value="ECO:0007669"/>
    <property type="project" value="UniProtKB-KW"/>
</dbReference>
<dbReference type="CDD" id="cd18793">
    <property type="entry name" value="SF2_C_SNF"/>
    <property type="match status" value="1"/>
</dbReference>
<feature type="compositionally biased region" description="Basic and acidic residues" evidence="4">
    <location>
        <begin position="392"/>
        <end position="423"/>
    </location>
</feature>
<organism evidence="7 8">
    <name type="scientific">Diplocarpon coronariae</name>
    <dbReference type="NCBI Taxonomy" id="2795749"/>
    <lineage>
        <taxon>Eukaryota</taxon>
        <taxon>Fungi</taxon>
        <taxon>Dikarya</taxon>
        <taxon>Ascomycota</taxon>
        <taxon>Pezizomycotina</taxon>
        <taxon>Leotiomycetes</taxon>
        <taxon>Helotiales</taxon>
        <taxon>Drepanopezizaceae</taxon>
        <taxon>Diplocarpon</taxon>
    </lineage>
</organism>
<dbReference type="EMBL" id="MZNU01000116">
    <property type="protein sequence ID" value="OWP04303.1"/>
    <property type="molecule type" value="Genomic_DNA"/>
</dbReference>
<keyword evidence="3" id="KW-0067">ATP-binding</keyword>
<evidence type="ECO:0000256" key="5">
    <source>
        <dbReference type="SAM" id="Phobius"/>
    </source>
</evidence>
<evidence type="ECO:0000313" key="7">
    <source>
        <dbReference type="EMBL" id="OWP04303.1"/>
    </source>
</evidence>